<sequence length="678" mass="72811">MGGESGPAASLDAATMSALSAALGGGTVDITFSEVVRKINKYGKLQKRTIVLANTMMVTLKVKGKAASVQRQDFLYNLLDVKVSDSEVVVQFPDFVLRMQAEPASAMAIVQGIYAEYSRLTNGCRDPSVARFTGKYMTQSMTTSFLSAGIVPMTDEAGFTYRFNAACRLFGAQPNADLRARLMAVVCQAREGPDADTLTITNTLYPDLDTQTALALFKALSYGMRFTKIRIHDIQLKDTGMNAALQAISRHPGVTVLEMRKTGATVASVPLLRSVLLRDPPLQSYDISCNDLEEAGMILVADVVACTKRPQESLTVARLKSQALGTGRLLQSIQHNVVLVGSLRSLDLSGNTIGPAAADSLSSLFAMDAWRLERLFVNNCQISDEGVAGCLVAAARCPTLKELSVSKNAFGDVIAVQLCAGIAANPTLEVLNVSFLKVSARAIEALVASAFRSERQRMEMDISGNDLGDYVGVKIASILSESRIVHSLAADHCELGHAAISWILKGLTGGPIARLSLSSNVLDNEGDDDDEALANALRDFVRSTPLLSELLLADNSTTKAHMRLDPMLSELKTGAPALTALDIQGNAMGDEGMMALADAIKANHTLTSLQLDQNNTKVAGLQCLADAIEANDTLVRMPFPTRDYKFALQAATNHELVKQIPSRIDRKLADNMARLQHT</sequence>
<dbReference type="PANTHER" id="PTHR24112">
    <property type="entry name" value="LEUCINE-RICH REPEAT, ISOFORM F-RELATED"/>
    <property type="match status" value="1"/>
</dbReference>
<reference evidence="1 2" key="1">
    <citation type="submission" date="2018-03" db="EMBL/GenBank/DDBJ databases">
        <authorList>
            <person name="Fogelqvist J."/>
        </authorList>
    </citation>
    <scope>NUCLEOTIDE SEQUENCE [LARGE SCALE GENOMIC DNA]</scope>
</reference>
<protein>
    <recommendedName>
        <fullName evidence="3">CARMIL pleckstrin homology domain-containing protein</fullName>
    </recommendedName>
</protein>
<organism evidence="1 2">
    <name type="scientific">Plasmodiophora brassicae</name>
    <name type="common">Clubroot disease agent</name>
    <dbReference type="NCBI Taxonomy" id="37360"/>
    <lineage>
        <taxon>Eukaryota</taxon>
        <taxon>Sar</taxon>
        <taxon>Rhizaria</taxon>
        <taxon>Endomyxa</taxon>
        <taxon>Phytomyxea</taxon>
        <taxon>Plasmodiophorida</taxon>
        <taxon>Plasmodiophoridae</taxon>
        <taxon>Plasmodiophora</taxon>
    </lineage>
</organism>
<dbReference type="Proteomes" id="UP000290189">
    <property type="component" value="Unassembled WGS sequence"/>
</dbReference>
<dbReference type="EMBL" id="OVEO01000014">
    <property type="protein sequence ID" value="SPR00552.1"/>
    <property type="molecule type" value="Genomic_DNA"/>
</dbReference>
<dbReference type="SMART" id="SM00368">
    <property type="entry name" value="LRR_RI"/>
    <property type="match status" value="4"/>
</dbReference>
<name>A0A3P3YK25_PLABS</name>
<dbReference type="InterPro" id="IPR001611">
    <property type="entry name" value="Leu-rich_rpt"/>
</dbReference>
<keyword evidence="1" id="KW-0496">Mitochondrion</keyword>
<dbReference type="AlphaFoldDB" id="A0A3P3YK25"/>
<proteinExistence type="predicted"/>
<evidence type="ECO:0000313" key="2">
    <source>
        <dbReference type="Proteomes" id="UP000290189"/>
    </source>
</evidence>
<evidence type="ECO:0008006" key="3">
    <source>
        <dbReference type="Google" id="ProtNLM"/>
    </source>
</evidence>
<dbReference type="Gene3D" id="3.80.10.10">
    <property type="entry name" value="Ribonuclease Inhibitor"/>
    <property type="match status" value="1"/>
</dbReference>
<gene>
    <name evidence="1" type="ORF">PLBR_LOCUS7767</name>
</gene>
<dbReference type="InterPro" id="IPR032675">
    <property type="entry name" value="LRR_dom_sf"/>
</dbReference>
<dbReference type="InterPro" id="IPR051279">
    <property type="entry name" value="PP1-Reg/Actin-Interact_Protein"/>
</dbReference>
<geneLocation type="mitochondrion" evidence="1"/>
<dbReference type="SUPFAM" id="SSF52047">
    <property type="entry name" value="RNI-like"/>
    <property type="match status" value="2"/>
</dbReference>
<accession>A0A3P3YK25</accession>
<evidence type="ECO:0000313" key="1">
    <source>
        <dbReference type="EMBL" id="SPR00552.1"/>
    </source>
</evidence>
<dbReference type="Pfam" id="PF13516">
    <property type="entry name" value="LRR_6"/>
    <property type="match status" value="3"/>
</dbReference>